<dbReference type="Pfam" id="PF07690">
    <property type="entry name" value="MFS_1"/>
    <property type="match status" value="1"/>
</dbReference>
<dbReference type="GO" id="GO:0015233">
    <property type="term" value="F:pantothenate transmembrane transporter activity"/>
    <property type="evidence" value="ECO:0007669"/>
    <property type="project" value="TreeGrafter"/>
</dbReference>
<evidence type="ECO:0000256" key="4">
    <source>
        <dbReference type="ARBA" id="ARBA00022989"/>
    </source>
</evidence>
<accession>A0AAF1BIJ9</accession>
<dbReference type="PANTHER" id="PTHR43791:SF4">
    <property type="entry name" value="PANTOTHENATE TRANSPORTER FEN2"/>
    <property type="match status" value="1"/>
</dbReference>
<feature type="domain" description="Major facilitator superfamily (MFS) profile" evidence="9">
    <location>
        <begin position="33"/>
        <end position="490"/>
    </location>
</feature>
<dbReference type="InterPro" id="IPR011701">
    <property type="entry name" value="MFS"/>
</dbReference>
<evidence type="ECO:0000256" key="8">
    <source>
        <dbReference type="SAM" id="Phobius"/>
    </source>
</evidence>
<organism evidence="10 11">
    <name type="scientific">Vanrija pseudolonga</name>
    <dbReference type="NCBI Taxonomy" id="143232"/>
    <lineage>
        <taxon>Eukaryota</taxon>
        <taxon>Fungi</taxon>
        <taxon>Dikarya</taxon>
        <taxon>Basidiomycota</taxon>
        <taxon>Agaricomycotina</taxon>
        <taxon>Tremellomycetes</taxon>
        <taxon>Trichosporonales</taxon>
        <taxon>Trichosporonaceae</taxon>
        <taxon>Vanrija</taxon>
    </lineage>
</organism>
<keyword evidence="4 8" id="KW-1133">Transmembrane helix</keyword>
<dbReference type="PANTHER" id="PTHR43791">
    <property type="entry name" value="PERMEASE-RELATED"/>
    <property type="match status" value="1"/>
</dbReference>
<dbReference type="FunFam" id="1.20.1250.20:FF:000065">
    <property type="entry name" value="Putative MFS pantothenate transporter"/>
    <property type="match status" value="1"/>
</dbReference>
<dbReference type="Gene3D" id="1.20.1250.20">
    <property type="entry name" value="MFS general substrate transporter like domains"/>
    <property type="match status" value="1"/>
</dbReference>
<evidence type="ECO:0000256" key="3">
    <source>
        <dbReference type="ARBA" id="ARBA00022692"/>
    </source>
</evidence>
<dbReference type="GO" id="GO:0098717">
    <property type="term" value="P:pantothenate import across plasma membrane"/>
    <property type="evidence" value="ECO:0007669"/>
    <property type="project" value="TreeGrafter"/>
</dbReference>
<dbReference type="InterPro" id="IPR036259">
    <property type="entry name" value="MFS_trans_sf"/>
</dbReference>
<dbReference type="PROSITE" id="PS50850">
    <property type="entry name" value="MFS"/>
    <property type="match status" value="1"/>
</dbReference>
<feature type="transmembrane region" description="Helical" evidence="8">
    <location>
        <begin position="394"/>
        <end position="416"/>
    </location>
</feature>
<evidence type="ECO:0000256" key="6">
    <source>
        <dbReference type="ARBA" id="ARBA00037968"/>
    </source>
</evidence>
<protein>
    <submittedName>
        <fullName evidence="10">Pantothenate transporter liz1</fullName>
    </submittedName>
</protein>
<comment type="similarity">
    <text evidence="6">Belongs to the major facilitator superfamily. Allantoate permease family.</text>
</comment>
<evidence type="ECO:0000313" key="11">
    <source>
        <dbReference type="Proteomes" id="UP000827549"/>
    </source>
</evidence>
<feature type="transmembrane region" description="Helical" evidence="8">
    <location>
        <begin position="161"/>
        <end position="183"/>
    </location>
</feature>
<keyword evidence="2" id="KW-0813">Transport</keyword>
<proteinExistence type="inferred from homology"/>
<name>A0AAF1BIJ9_9TREE</name>
<evidence type="ECO:0000256" key="7">
    <source>
        <dbReference type="SAM" id="MobiDB-lite"/>
    </source>
</evidence>
<dbReference type="RefSeq" id="XP_062627659.1">
    <property type="nucleotide sequence ID" value="XM_062771675.1"/>
</dbReference>
<gene>
    <name evidence="10" type="primary">liz1_6</name>
    <name evidence="10" type="ORF">LOC62_03G005150</name>
</gene>
<keyword evidence="11" id="KW-1185">Reference proteome</keyword>
<dbReference type="GeneID" id="87808380"/>
<dbReference type="Proteomes" id="UP000827549">
    <property type="component" value="Chromosome 3"/>
</dbReference>
<feature type="transmembrane region" description="Helical" evidence="8">
    <location>
        <begin position="338"/>
        <end position="356"/>
    </location>
</feature>
<keyword evidence="3 8" id="KW-0812">Transmembrane</keyword>
<keyword evidence="5 8" id="KW-0472">Membrane</keyword>
<evidence type="ECO:0000313" key="10">
    <source>
        <dbReference type="EMBL" id="WOO81627.1"/>
    </source>
</evidence>
<reference evidence="10" key="1">
    <citation type="submission" date="2023-10" db="EMBL/GenBank/DDBJ databases">
        <authorList>
            <person name="Noh H."/>
        </authorList>
    </citation>
    <scope>NUCLEOTIDE SEQUENCE</scope>
    <source>
        <strain evidence="10">DUCC4014</strain>
    </source>
</reference>
<dbReference type="SUPFAM" id="SSF103473">
    <property type="entry name" value="MFS general substrate transporter"/>
    <property type="match status" value="1"/>
</dbReference>
<feature type="transmembrane region" description="Helical" evidence="8">
    <location>
        <begin position="101"/>
        <end position="120"/>
    </location>
</feature>
<feature type="transmembrane region" description="Helical" evidence="8">
    <location>
        <begin position="307"/>
        <end position="326"/>
    </location>
</feature>
<feature type="region of interest" description="Disordered" evidence="7">
    <location>
        <begin position="459"/>
        <end position="490"/>
    </location>
</feature>
<feature type="compositionally biased region" description="Basic and acidic residues" evidence="7">
    <location>
        <begin position="463"/>
        <end position="477"/>
    </location>
</feature>
<comment type="subcellular location">
    <subcellularLocation>
        <location evidence="1">Membrane</location>
        <topology evidence="1">Multi-pass membrane protein</topology>
    </subcellularLocation>
</comment>
<feature type="transmembrane region" description="Helical" evidence="8">
    <location>
        <begin position="127"/>
        <end position="149"/>
    </location>
</feature>
<evidence type="ECO:0000256" key="2">
    <source>
        <dbReference type="ARBA" id="ARBA00022448"/>
    </source>
</evidence>
<feature type="transmembrane region" description="Helical" evidence="8">
    <location>
        <begin position="195"/>
        <end position="217"/>
    </location>
</feature>
<feature type="transmembrane region" description="Helical" evidence="8">
    <location>
        <begin position="362"/>
        <end position="382"/>
    </location>
</feature>
<dbReference type="InterPro" id="IPR020846">
    <property type="entry name" value="MFS_dom"/>
</dbReference>
<evidence type="ECO:0000256" key="1">
    <source>
        <dbReference type="ARBA" id="ARBA00004141"/>
    </source>
</evidence>
<evidence type="ECO:0000256" key="5">
    <source>
        <dbReference type="ARBA" id="ARBA00023136"/>
    </source>
</evidence>
<feature type="transmembrane region" description="Helical" evidence="8">
    <location>
        <begin position="25"/>
        <end position="46"/>
    </location>
</feature>
<feature type="transmembrane region" description="Helical" evidence="8">
    <location>
        <begin position="428"/>
        <end position="448"/>
    </location>
</feature>
<evidence type="ECO:0000259" key="9">
    <source>
        <dbReference type="PROSITE" id="PS50850"/>
    </source>
</evidence>
<dbReference type="EMBL" id="CP086716">
    <property type="protein sequence ID" value="WOO81627.1"/>
    <property type="molecule type" value="Genomic_DNA"/>
</dbReference>
<dbReference type="AlphaFoldDB" id="A0AAF1BIJ9"/>
<dbReference type="GO" id="GO:0005886">
    <property type="term" value="C:plasma membrane"/>
    <property type="evidence" value="ECO:0007669"/>
    <property type="project" value="TreeGrafter"/>
</dbReference>
<sequence>MPSLLRRIEAVLWSPPPTDRAERKLLFKLDVVILSFTCLAYFVLALDVSNLTNAYVSGMAEDVGFKGSQLTLAGSCWTAGYLVGQWPAAIALSSNRIPVRYTFFTCMIVWSVCTLALAFVKNVQSVYGLRFVQALFEAAVFSGSHYIYGSWYKEVELGARTAIFVASANVGSLFSGVMQGAILDGLAGKNGLKAWQWLFIIDFIITVPVAFYGLIFFPDTPHTTKAFWLSAEERSLAVSRLGNKEAVKLSWPVFAKAIRNIVTDWRWYLFSALFAVSATSYEKTGVYGEMIFWLKSTGRYSLQQVNYYPSIFTTIAIVSTYVLTIVSTITGSRAIINPIMFLAVFISSVMLLVWDIGDAGHWFAYLIAGFGYAGQSTNFAWANTMCQDDDILRAVTLYSMNLFSNVWNLWYAIALWPQAQAPKFRNGQIATIATGAASLVITGAIVYLTRKYPRGPAANKDIAGQRDVEDVEEKAKAPADGGDVPVLHHS</sequence>